<proteinExistence type="predicted"/>
<name>A0A8T6QFH6_ECOLX</name>
<dbReference type="EMBL" id="JAAGYP010000216">
    <property type="protein sequence ID" value="NEN73676.1"/>
    <property type="molecule type" value="Genomic_DNA"/>
</dbReference>
<reference evidence="1 2" key="1">
    <citation type="submission" date="2020-02" db="EMBL/GenBank/DDBJ databases">
        <authorList>
            <person name="Subbiah M."/>
            <person name="Call D."/>
        </authorList>
    </citation>
    <scope>NUCLEOTIDE SEQUENCE [LARGE SCALE GENOMIC DNA]</scope>
    <source>
        <strain evidence="1 2">8375wB1</strain>
    </source>
</reference>
<comment type="caution">
    <text evidence="1">The sequence shown here is derived from an EMBL/GenBank/DDBJ whole genome shotgun (WGS) entry which is preliminary data.</text>
</comment>
<feature type="non-terminal residue" evidence="1">
    <location>
        <position position="229"/>
    </location>
</feature>
<dbReference type="AlphaFoldDB" id="A0A8T6QFH6"/>
<accession>A0A8T6QFH6</accession>
<protein>
    <submittedName>
        <fullName evidence="1">Uncharacterized protein</fullName>
    </submittedName>
</protein>
<sequence>MTEKIILNLDAPEYHDAFNPGATQSNERELWQVQANSKLIENLIRMGFDSRKYKEHLKQNNYARLTSYHHAIFISGARGAGKTVFLRNAQAVWNDYREKFPSSPKLHFIDVIDPTLLDIDDRFSEVIIASVYAAVEDNLKHPDIRQTVKDDFFHALKTLSGALGKPQEIDELRGIDRIQKYRSGIHLERYFHLFLVASVNLLDCDALVLPLDDVDMKIDNAFAVLDDIR</sequence>
<gene>
    <name evidence="1" type="ORF">G3W53_27310</name>
</gene>
<evidence type="ECO:0000313" key="1">
    <source>
        <dbReference type="EMBL" id="NEN73676.1"/>
    </source>
</evidence>
<organism evidence="1 2">
    <name type="scientific">Escherichia coli</name>
    <dbReference type="NCBI Taxonomy" id="562"/>
    <lineage>
        <taxon>Bacteria</taxon>
        <taxon>Pseudomonadati</taxon>
        <taxon>Pseudomonadota</taxon>
        <taxon>Gammaproteobacteria</taxon>
        <taxon>Enterobacterales</taxon>
        <taxon>Enterobacteriaceae</taxon>
        <taxon>Escherichia</taxon>
    </lineage>
</organism>
<dbReference type="Proteomes" id="UP000471360">
    <property type="component" value="Unassembled WGS sequence"/>
</dbReference>
<evidence type="ECO:0000313" key="2">
    <source>
        <dbReference type="Proteomes" id="UP000471360"/>
    </source>
</evidence>